<proteinExistence type="predicted"/>
<dbReference type="Proteomes" id="UP001501459">
    <property type="component" value="Unassembled WGS sequence"/>
</dbReference>
<keyword evidence="3" id="KW-1185">Reference proteome</keyword>
<comment type="caution">
    <text evidence="2">The sequence shown here is derived from an EMBL/GenBank/DDBJ whole genome shotgun (WGS) entry which is preliminary data.</text>
</comment>
<organism evidence="2 3">
    <name type="scientific">Lentibacillus halophilus</name>
    <dbReference type="NCBI Taxonomy" id="295065"/>
    <lineage>
        <taxon>Bacteria</taxon>
        <taxon>Bacillati</taxon>
        <taxon>Bacillota</taxon>
        <taxon>Bacilli</taxon>
        <taxon>Bacillales</taxon>
        <taxon>Bacillaceae</taxon>
        <taxon>Lentibacillus</taxon>
    </lineage>
</organism>
<accession>A0ABN0ZFC4</accession>
<dbReference type="EMBL" id="BAAADM010000054">
    <property type="protein sequence ID" value="GAA0445968.1"/>
    <property type="molecule type" value="Genomic_DNA"/>
</dbReference>
<protein>
    <recommendedName>
        <fullName evidence="4">Coat protein</fullName>
    </recommendedName>
</protein>
<feature type="region of interest" description="Disordered" evidence="1">
    <location>
        <begin position="109"/>
        <end position="136"/>
    </location>
</feature>
<evidence type="ECO:0008006" key="4">
    <source>
        <dbReference type="Google" id="ProtNLM"/>
    </source>
</evidence>
<dbReference type="Pfam" id="PF14071">
    <property type="entry name" value="YlbD_coat"/>
    <property type="match status" value="1"/>
</dbReference>
<evidence type="ECO:0000256" key="1">
    <source>
        <dbReference type="SAM" id="MobiDB-lite"/>
    </source>
</evidence>
<sequence length="136" mass="15987">MDLSENLHPSVKDFKDFLQRHPTLVEKVRRSGKGWQETYEKWALLGEDDPMWDKYRGKQESTSTPKDGKREIMDRLIHMSENIDMDKFQSQVDNINSAISTVQELLHQFQPSDQSHRQPFGSSFRNTNRPFGGFRD</sequence>
<evidence type="ECO:0000313" key="2">
    <source>
        <dbReference type="EMBL" id="GAA0445968.1"/>
    </source>
</evidence>
<reference evidence="2 3" key="1">
    <citation type="journal article" date="2019" name="Int. J. Syst. Evol. Microbiol.">
        <title>The Global Catalogue of Microorganisms (GCM) 10K type strain sequencing project: providing services to taxonomists for standard genome sequencing and annotation.</title>
        <authorList>
            <consortium name="The Broad Institute Genomics Platform"/>
            <consortium name="The Broad Institute Genome Sequencing Center for Infectious Disease"/>
            <person name="Wu L."/>
            <person name="Ma J."/>
        </authorList>
    </citation>
    <scope>NUCLEOTIDE SEQUENCE [LARGE SCALE GENOMIC DNA]</scope>
    <source>
        <strain evidence="2 3">JCM 12149</strain>
    </source>
</reference>
<evidence type="ECO:0000313" key="3">
    <source>
        <dbReference type="Proteomes" id="UP001501459"/>
    </source>
</evidence>
<name>A0ABN0ZFC4_9BACI</name>
<gene>
    <name evidence="2" type="ORF">GCM10008983_24630</name>
</gene>
<dbReference type="InterPro" id="IPR025953">
    <property type="entry name" value="YlbD_coat"/>
</dbReference>
<feature type="compositionally biased region" description="Polar residues" evidence="1">
    <location>
        <begin position="120"/>
        <end position="129"/>
    </location>
</feature>